<keyword evidence="6 11" id="KW-0964">Secreted</keyword>
<feature type="chain" id="PRO_5044964654" description="Pectinesterase" evidence="11">
    <location>
        <begin position="24"/>
        <end position="288"/>
    </location>
</feature>
<dbReference type="Gene3D" id="2.160.20.10">
    <property type="entry name" value="Single-stranded right-handed beta-helix, Pectin lyase-like"/>
    <property type="match status" value="1"/>
</dbReference>
<dbReference type="InterPro" id="IPR000070">
    <property type="entry name" value="Pectinesterase_cat"/>
</dbReference>
<evidence type="ECO:0000256" key="2">
    <source>
        <dbReference type="ARBA" id="ARBA00005184"/>
    </source>
</evidence>
<keyword evidence="8 11" id="KW-0063">Aspartyl esterase</keyword>
<comment type="subcellular location">
    <subcellularLocation>
        <location evidence="1 11">Secreted</location>
        <location evidence="1 11">Cell wall</location>
    </subcellularLocation>
</comment>
<dbReference type="PROSITE" id="PS00503">
    <property type="entry name" value="PECTINESTERASE_2"/>
    <property type="match status" value="1"/>
</dbReference>
<dbReference type="PANTHER" id="PTHR31321:SF76">
    <property type="entry name" value="PECTINESTERASE 10-RELATED"/>
    <property type="match status" value="1"/>
</dbReference>
<evidence type="ECO:0000256" key="8">
    <source>
        <dbReference type="ARBA" id="ARBA00023085"/>
    </source>
</evidence>
<dbReference type="PROSITE" id="PS00800">
    <property type="entry name" value="PECTINESTERASE_1"/>
    <property type="match status" value="1"/>
</dbReference>
<dbReference type="InterPro" id="IPR018040">
    <property type="entry name" value="Pectinesterase_Tyr_AS"/>
</dbReference>
<evidence type="ECO:0000256" key="10">
    <source>
        <dbReference type="PROSITE-ProRule" id="PRU10040"/>
    </source>
</evidence>
<dbReference type="EC" id="3.1.1.11" evidence="4 11"/>
<reference evidence="13 14" key="1">
    <citation type="journal article" date="2021" name="Comput. Struct. Biotechnol. J.">
        <title>De novo genome assembly of the potent medicinal plant Rehmannia glutinosa using nanopore technology.</title>
        <authorList>
            <person name="Ma L."/>
            <person name="Dong C."/>
            <person name="Song C."/>
            <person name="Wang X."/>
            <person name="Zheng X."/>
            <person name="Niu Y."/>
            <person name="Chen S."/>
            <person name="Feng W."/>
        </authorList>
    </citation>
    <scope>NUCLEOTIDE SEQUENCE [LARGE SCALE GENOMIC DNA]</scope>
    <source>
        <strain evidence="13">DH-2019</strain>
    </source>
</reference>
<keyword evidence="14" id="KW-1185">Reference proteome</keyword>
<keyword evidence="11" id="KW-0961">Cell wall biogenesis/degradation</keyword>
<comment type="pathway">
    <text evidence="2 11">Glycan metabolism; pectin degradation; 2-dehydro-3-deoxy-D-gluconate from pectin: step 1/5.</text>
</comment>
<evidence type="ECO:0000256" key="7">
    <source>
        <dbReference type="ARBA" id="ARBA00022801"/>
    </source>
</evidence>
<name>A0ABR0XRR9_REHGL</name>
<comment type="function">
    <text evidence="11">Acts in the modification of cell walls via demethylesterification of cell wall pectin.</text>
</comment>
<comment type="caution">
    <text evidence="13">The sequence shown here is derived from an EMBL/GenBank/DDBJ whole genome shotgun (WGS) entry which is preliminary data.</text>
</comment>
<evidence type="ECO:0000256" key="11">
    <source>
        <dbReference type="RuleBase" id="RU000589"/>
    </source>
</evidence>
<evidence type="ECO:0000313" key="14">
    <source>
        <dbReference type="Proteomes" id="UP001318860"/>
    </source>
</evidence>
<evidence type="ECO:0000256" key="9">
    <source>
        <dbReference type="ARBA" id="ARBA00047928"/>
    </source>
</evidence>
<accession>A0ABR0XRR9</accession>
<protein>
    <recommendedName>
        <fullName evidence="4 11">Pectinesterase</fullName>
        <ecNumber evidence="4 11">3.1.1.11</ecNumber>
    </recommendedName>
</protein>
<proteinExistence type="inferred from homology"/>
<dbReference type="InterPro" id="IPR011050">
    <property type="entry name" value="Pectin_lyase_fold/virulence"/>
</dbReference>
<evidence type="ECO:0000256" key="5">
    <source>
        <dbReference type="ARBA" id="ARBA00022512"/>
    </source>
</evidence>
<evidence type="ECO:0000259" key="12">
    <source>
        <dbReference type="Pfam" id="PF01095"/>
    </source>
</evidence>
<evidence type="ECO:0000256" key="3">
    <source>
        <dbReference type="ARBA" id="ARBA00008891"/>
    </source>
</evidence>
<dbReference type="Pfam" id="PF01095">
    <property type="entry name" value="Pectinesterase"/>
    <property type="match status" value="1"/>
</dbReference>
<evidence type="ECO:0000256" key="4">
    <source>
        <dbReference type="ARBA" id="ARBA00013229"/>
    </source>
</evidence>
<dbReference type="InterPro" id="IPR033131">
    <property type="entry name" value="Pectinesterase_Asp_AS"/>
</dbReference>
<keyword evidence="5 11" id="KW-0134">Cell wall</keyword>
<dbReference type="PANTHER" id="PTHR31321">
    <property type="entry name" value="ACYL-COA THIOESTER HYDROLASE YBHC-RELATED"/>
    <property type="match status" value="1"/>
</dbReference>
<evidence type="ECO:0000313" key="13">
    <source>
        <dbReference type="EMBL" id="KAK6161773.1"/>
    </source>
</evidence>
<dbReference type="SUPFAM" id="SSF51126">
    <property type="entry name" value="Pectin lyase-like"/>
    <property type="match status" value="1"/>
</dbReference>
<comment type="similarity">
    <text evidence="3">Belongs to the pectinesterase family.</text>
</comment>
<gene>
    <name evidence="13" type="ORF">DH2020_005154</name>
</gene>
<feature type="domain" description="Pectinesterase catalytic" evidence="12">
    <location>
        <begin position="41"/>
        <end position="227"/>
    </location>
</feature>
<comment type="catalytic activity">
    <reaction evidence="9 11">
        <text>[(1-&gt;4)-alpha-D-galacturonosyl methyl ester](n) + n H2O = [(1-&gt;4)-alpha-D-galacturonosyl](n) + n methanol + n H(+)</text>
        <dbReference type="Rhea" id="RHEA:22380"/>
        <dbReference type="Rhea" id="RHEA-COMP:14570"/>
        <dbReference type="Rhea" id="RHEA-COMP:14573"/>
        <dbReference type="ChEBI" id="CHEBI:15377"/>
        <dbReference type="ChEBI" id="CHEBI:15378"/>
        <dbReference type="ChEBI" id="CHEBI:17790"/>
        <dbReference type="ChEBI" id="CHEBI:140522"/>
        <dbReference type="ChEBI" id="CHEBI:140523"/>
        <dbReference type="EC" id="3.1.1.11"/>
    </reaction>
</comment>
<feature type="active site" evidence="10">
    <location>
        <position position="191"/>
    </location>
</feature>
<dbReference type="Proteomes" id="UP001318860">
    <property type="component" value="Unassembled WGS sequence"/>
</dbReference>
<keyword evidence="11" id="KW-0732">Signal</keyword>
<dbReference type="EMBL" id="JABTTQ020000003">
    <property type="protein sequence ID" value="KAK6161773.1"/>
    <property type="molecule type" value="Genomic_DNA"/>
</dbReference>
<keyword evidence="7 11" id="KW-0378">Hydrolase</keyword>
<sequence length="288" mass="32401">MLSFQWFMFIFVALFLVFPSGSATLPRINPEKSKIICSTIYVDPSGGGNFTTIQAAIDSVPSSNQRWICIRIKQGVYREQVLIPFDKPFIYLKGAGKRKTCVVWDAHDSIATSATFTSQADNIIAKSISFINSYNYPLYGSANPMRAAVAALIQGDKSAFYRCGFFGLQDTLWDVQGRHYFRLCTIQGAVDFIFGSGQSLYEGCTISVVAGVLNGVQATSQLREDQRLRRQTDSCLKIAAYRKRNDLFGKTLERICQSFILQYIHVRYYCSSRMGSLVQRWPRGSVDL</sequence>
<evidence type="ECO:0000256" key="6">
    <source>
        <dbReference type="ARBA" id="ARBA00022525"/>
    </source>
</evidence>
<evidence type="ECO:0000256" key="1">
    <source>
        <dbReference type="ARBA" id="ARBA00004191"/>
    </source>
</evidence>
<feature type="signal peptide" evidence="11">
    <location>
        <begin position="1"/>
        <end position="23"/>
    </location>
</feature>
<dbReference type="InterPro" id="IPR012334">
    <property type="entry name" value="Pectin_lyas_fold"/>
</dbReference>
<organism evidence="13 14">
    <name type="scientific">Rehmannia glutinosa</name>
    <name type="common">Chinese foxglove</name>
    <dbReference type="NCBI Taxonomy" id="99300"/>
    <lineage>
        <taxon>Eukaryota</taxon>
        <taxon>Viridiplantae</taxon>
        <taxon>Streptophyta</taxon>
        <taxon>Embryophyta</taxon>
        <taxon>Tracheophyta</taxon>
        <taxon>Spermatophyta</taxon>
        <taxon>Magnoliopsida</taxon>
        <taxon>eudicotyledons</taxon>
        <taxon>Gunneridae</taxon>
        <taxon>Pentapetalae</taxon>
        <taxon>asterids</taxon>
        <taxon>lamiids</taxon>
        <taxon>Lamiales</taxon>
        <taxon>Orobanchaceae</taxon>
        <taxon>Rehmannieae</taxon>
        <taxon>Rehmannia</taxon>
    </lineage>
</organism>